<dbReference type="Pfam" id="PF03705">
    <property type="entry name" value="CheR_N"/>
    <property type="match status" value="1"/>
</dbReference>
<dbReference type="InterPro" id="IPR000780">
    <property type="entry name" value="CheR_MeTrfase"/>
</dbReference>
<dbReference type="SUPFAM" id="SSF53335">
    <property type="entry name" value="S-adenosyl-L-methionine-dependent methyltransferases"/>
    <property type="match status" value="1"/>
</dbReference>
<organism evidence="2 3">
    <name type="scientific">Thermocoleostomius sinensis A174</name>
    <dbReference type="NCBI Taxonomy" id="2016057"/>
    <lineage>
        <taxon>Bacteria</taxon>
        <taxon>Bacillati</taxon>
        <taxon>Cyanobacteriota</taxon>
        <taxon>Cyanophyceae</taxon>
        <taxon>Oculatellales</taxon>
        <taxon>Oculatellaceae</taxon>
        <taxon>Thermocoleostomius</taxon>
    </lineage>
</organism>
<dbReference type="GO" id="GO:0008757">
    <property type="term" value="F:S-adenosylmethionine-dependent methyltransferase activity"/>
    <property type="evidence" value="ECO:0007669"/>
    <property type="project" value="InterPro"/>
</dbReference>
<dbReference type="Gene3D" id="3.40.50.150">
    <property type="entry name" value="Vaccinia Virus protein VP39"/>
    <property type="match status" value="1"/>
</dbReference>
<dbReference type="KEGG" id="tsin:OXH18_03820"/>
<reference evidence="2" key="1">
    <citation type="submission" date="2022-12" db="EMBL/GenBank/DDBJ databases">
        <title>Polyphasic identification of a Novel Hot-Spring Cyanobacterium Ocullathermofonsia sinensis gen nov. sp. nov. and Genomic Insights on its Adaptations to the Thermal Habitat.</title>
        <authorList>
            <person name="Daroch M."/>
            <person name="Tang J."/>
            <person name="Jiang Y."/>
        </authorList>
    </citation>
    <scope>NUCLEOTIDE SEQUENCE</scope>
    <source>
        <strain evidence="2">PKUAC-SCTA174</strain>
    </source>
</reference>
<dbReference type="SMART" id="SM00138">
    <property type="entry name" value="MeTrc"/>
    <property type="match status" value="1"/>
</dbReference>
<dbReference type="EMBL" id="CP113797">
    <property type="protein sequence ID" value="WAL61139.1"/>
    <property type="molecule type" value="Genomic_DNA"/>
</dbReference>
<name>A0A9E8ZFZ9_9CYAN</name>
<dbReference type="InterPro" id="IPR050903">
    <property type="entry name" value="Bact_Chemotaxis_MeTrfase"/>
</dbReference>
<evidence type="ECO:0000313" key="3">
    <source>
        <dbReference type="Proteomes" id="UP001163152"/>
    </source>
</evidence>
<protein>
    <submittedName>
        <fullName evidence="2">Protein-glutamate O-methyltransferase CheR</fullName>
    </submittedName>
</protein>
<dbReference type="AlphaFoldDB" id="A0A9E8ZFZ9"/>
<proteinExistence type="predicted"/>
<feature type="domain" description="CheR-type methyltransferase" evidence="1">
    <location>
        <begin position="9"/>
        <end position="261"/>
    </location>
</feature>
<dbReference type="PRINTS" id="PR00996">
    <property type="entry name" value="CHERMTFRASE"/>
</dbReference>
<dbReference type="SUPFAM" id="SSF47757">
    <property type="entry name" value="Chemotaxis receptor methyltransferase CheR, N-terminal domain"/>
    <property type="match status" value="1"/>
</dbReference>
<evidence type="ECO:0000313" key="2">
    <source>
        <dbReference type="EMBL" id="WAL61139.1"/>
    </source>
</evidence>
<sequence length="284" mass="33485">MSIPLIPVMPAAKSTLEDIEIQLLLEGIYQYYGFDFRDYALASLKRRVRRIMQSEEVSTISALQDRILHDANCLERFLIGLTVHVTAMFRDPSFFVTFRRRVVPLLRTYPFIRIWHAGCSTGQEVYSMAILLHEEGLYHRCRIYATDMNDYVLQQAKSGIYSLRLMQEYTHLYLRAGGTRSFSEYYTAAYENAIFRSFLKENVVFSQHNLATDNSFNEFNVILCRNVLIYFNSTLQKRVHQLFYDSLCSFGILGLGRQETLKLTPFEQHYEELDRDNRLYRRLH</sequence>
<dbReference type="Proteomes" id="UP001163152">
    <property type="component" value="Chromosome"/>
</dbReference>
<keyword evidence="3" id="KW-1185">Reference proteome</keyword>
<accession>A0A9E8ZFZ9</accession>
<evidence type="ECO:0000259" key="1">
    <source>
        <dbReference type="PROSITE" id="PS50123"/>
    </source>
</evidence>
<dbReference type="InterPro" id="IPR029063">
    <property type="entry name" value="SAM-dependent_MTases_sf"/>
</dbReference>
<dbReference type="PANTHER" id="PTHR24422">
    <property type="entry name" value="CHEMOTAXIS PROTEIN METHYLTRANSFERASE"/>
    <property type="match status" value="1"/>
</dbReference>
<dbReference type="RefSeq" id="WP_268611092.1">
    <property type="nucleotide sequence ID" value="NZ_CP113797.1"/>
</dbReference>
<dbReference type="InterPro" id="IPR022641">
    <property type="entry name" value="CheR_N"/>
</dbReference>
<dbReference type="Pfam" id="PF01739">
    <property type="entry name" value="CheR"/>
    <property type="match status" value="1"/>
</dbReference>
<gene>
    <name evidence="2" type="ORF">OXH18_03820</name>
</gene>
<dbReference type="InterPro" id="IPR022642">
    <property type="entry name" value="CheR_C"/>
</dbReference>
<dbReference type="PANTHER" id="PTHR24422:SF8">
    <property type="entry name" value="CHEMOTAXIS PROTEIN"/>
    <property type="match status" value="1"/>
</dbReference>
<dbReference type="PROSITE" id="PS50123">
    <property type="entry name" value="CHER"/>
    <property type="match status" value="1"/>
</dbReference>